<dbReference type="EMBL" id="VXIV02003139">
    <property type="protein sequence ID" value="KAF6021034.1"/>
    <property type="molecule type" value="Genomic_DNA"/>
</dbReference>
<proteinExistence type="predicted"/>
<gene>
    <name evidence="1" type="ORF">EB796_020681</name>
</gene>
<evidence type="ECO:0000313" key="1">
    <source>
        <dbReference type="EMBL" id="KAF6021034.1"/>
    </source>
</evidence>
<name>A0A7J7J5N7_BUGNE</name>
<accession>A0A7J7J5N7</accession>
<dbReference type="Proteomes" id="UP000593567">
    <property type="component" value="Unassembled WGS sequence"/>
</dbReference>
<reference evidence="1" key="1">
    <citation type="submission" date="2020-06" db="EMBL/GenBank/DDBJ databases">
        <title>Draft genome of Bugula neritina, a colonial animal packing powerful symbionts and potential medicines.</title>
        <authorList>
            <person name="Rayko M."/>
        </authorList>
    </citation>
    <scope>NUCLEOTIDE SEQUENCE [LARGE SCALE GENOMIC DNA]</scope>
    <source>
        <strain evidence="1">Kwan_BN1</strain>
    </source>
</reference>
<protein>
    <submittedName>
        <fullName evidence="1">Uncharacterized protein</fullName>
    </submittedName>
</protein>
<comment type="caution">
    <text evidence="1">The sequence shown here is derived from an EMBL/GenBank/DDBJ whole genome shotgun (WGS) entry which is preliminary data.</text>
</comment>
<dbReference type="AlphaFoldDB" id="A0A7J7J5N7"/>
<keyword evidence="2" id="KW-1185">Reference proteome</keyword>
<organism evidence="1 2">
    <name type="scientific">Bugula neritina</name>
    <name type="common">Brown bryozoan</name>
    <name type="synonym">Sertularia neritina</name>
    <dbReference type="NCBI Taxonomy" id="10212"/>
    <lineage>
        <taxon>Eukaryota</taxon>
        <taxon>Metazoa</taxon>
        <taxon>Spiralia</taxon>
        <taxon>Lophotrochozoa</taxon>
        <taxon>Bryozoa</taxon>
        <taxon>Gymnolaemata</taxon>
        <taxon>Cheilostomatida</taxon>
        <taxon>Flustrina</taxon>
        <taxon>Buguloidea</taxon>
        <taxon>Bugulidae</taxon>
        <taxon>Bugula</taxon>
    </lineage>
</organism>
<sequence length="324" mass="36300">MLIAFLDMVVLDSLIIFLTRVNVILLYEKPKEPTKSCTFKPSSFSVYGTDEMYIENVKIFPYSSVELFASWTDTKYDKVVVALLNTETSSHTYLSHTYLSHSYNNKPLSALTLSNCDQYNLVTAEFNRKTKEICVQFSQLNARHGFDGVDFSCSPLAENDVEGIIELSVSCNYILYFIVTHERLGNVLYKWNWPTITDLTKELKVNNANPPLVGNKSSKGQGLDTSAENSLQLLPYDLPAVSQTFPGIADTATNSAVYSNISAAPKAEPKLTQPDMCSKSADKFPTIVNQMQMKSSDVEGCLMSFVEYIALFSQTETALFTWLY</sequence>
<evidence type="ECO:0000313" key="2">
    <source>
        <dbReference type="Proteomes" id="UP000593567"/>
    </source>
</evidence>